<dbReference type="Gene3D" id="2.30.110.10">
    <property type="entry name" value="Electron Transport, Fmn-binding Protein, Chain A"/>
    <property type="match status" value="1"/>
</dbReference>
<dbReference type="GO" id="GO:0042602">
    <property type="term" value="F:riboflavin reductase (NADPH) activity"/>
    <property type="evidence" value="ECO:0007669"/>
    <property type="project" value="TreeGrafter"/>
</dbReference>
<organism evidence="4 5">
    <name type="scientific">Mycolicibacterium thermoresistibile</name>
    <name type="common">Mycobacterium thermoresistibile</name>
    <dbReference type="NCBI Taxonomy" id="1797"/>
    <lineage>
        <taxon>Bacteria</taxon>
        <taxon>Bacillati</taxon>
        <taxon>Actinomycetota</taxon>
        <taxon>Actinomycetes</taxon>
        <taxon>Mycobacteriales</taxon>
        <taxon>Mycobacteriaceae</taxon>
        <taxon>Mycolicibacterium</taxon>
    </lineage>
</organism>
<feature type="domain" description="Flavin reductase like" evidence="3">
    <location>
        <begin position="21"/>
        <end position="164"/>
    </location>
</feature>
<dbReference type="InterPro" id="IPR002563">
    <property type="entry name" value="Flavin_Rdtase-like_dom"/>
</dbReference>
<name>A0A100XH18_MYCTH</name>
<evidence type="ECO:0000256" key="1">
    <source>
        <dbReference type="ARBA" id="ARBA00008898"/>
    </source>
</evidence>
<evidence type="ECO:0000259" key="3">
    <source>
        <dbReference type="SMART" id="SM00903"/>
    </source>
</evidence>
<dbReference type="PANTHER" id="PTHR30466">
    <property type="entry name" value="FLAVIN REDUCTASE"/>
    <property type="match status" value="1"/>
</dbReference>
<dbReference type="SMART" id="SM00903">
    <property type="entry name" value="Flavin_Reduct"/>
    <property type="match status" value="1"/>
</dbReference>
<dbReference type="PANTHER" id="PTHR30466:SF11">
    <property type="entry name" value="FLAVIN-DEPENDENT MONOOXYGENASE, REDUCTASE SUBUNIT HSAB"/>
    <property type="match status" value="1"/>
</dbReference>
<keyword evidence="2" id="KW-0560">Oxidoreductase</keyword>
<accession>A0A100XH18</accession>
<proteinExistence type="inferred from homology"/>
<comment type="caution">
    <text evidence="4">The sequence shown here is derived from an EMBL/GenBank/DDBJ whole genome shotgun (WGS) entry which is preliminary data.</text>
</comment>
<dbReference type="Pfam" id="PF01613">
    <property type="entry name" value="Flavin_Reduct"/>
    <property type="match status" value="1"/>
</dbReference>
<dbReference type="OrthoDB" id="9792858at2"/>
<dbReference type="InterPro" id="IPR050268">
    <property type="entry name" value="NADH-dep_flavin_reductase"/>
</dbReference>
<dbReference type="SUPFAM" id="SSF50475">
    <property type="entry name" value="FMN-binding split barrel"/>
    <property type="match status" value="1"/>
</dbReference>
<dbReference type="InterPro" id="IPR012349">
    <property type="entry name" value="Split_barrel_FMN-bd"/>
</dbReference>
<sequence>MHTDESVREATFDFRDLRRALGQFATGVNVVTARSGDGKPVGMTVNSFSAVSLDPPLVSWCVRREAPSAPAFIAASHFAVHVLDSSHAHIARQFSTPAPDKFAGIEFGTGIGGLPVLSGVIAHFECRNMRTVEVGDHIMLIGQIERYAARGGEPLIFHSGGFRSLSDIVT</sequence>
<dbReference type="RefSeq" id="WP_040545871.1">
    <property type="nucleotide sequence ID" value="NZ_JACKTR010000059.1"/>
</dbReference>
<dbReference type="GO" id="GO:0010181">
    <property type="term" value="F:FMN binding"/>
    <property type="evidence" value="ECO:0007669"/>
    <property type="project" value="InterPro"/>
</dbReference>
<dbReference type="EMBL" id="BCTB01000036">
    <property type="protein sequence ID" value="GAT16228.1"/>
    <property type="molecule type" value="Genomic_DNA"/>
</dbReference>
<reference evidence="4 5" key="1">
    <citation type="journal article" date="2016" name="Genome Announc.">
        <title>Draft Genome Sequences of Five Rapidly Growing Mycobacterium Species, M. thermoresistibile, M. fortuitum subsp. acetamidolyticum, M. canariasense, M. brisbanense, and M. novocastrense.</title>
        <authorList>
            <person name="Katahira K."/>
            <person name="Ogura Y."/>
            <person name="Gotoh Y."/>
            <person name="Hayashi T."/>
        </authorList>
    </citation>
    <scope>NUCLEOTIDE SEQUENCE [LARGE SCALE GENOMIC DNA]</scope>
    <source>
        <strain evidence="4 5">JCM6362</strain>
    </source>
</reference>
<evidence type="ECO:0000256" key="2">
    <source>
        <dbReference type="ARBA" id="ARBA00023002"/>
    </source>
</evidence>
<evidence type="ECO:0000313" key="5">
    <source>
        <dbReference type="Proteomes" id="UP000069654"/>
    </source>
</evidence>
<reference evidence="5" key="2">
    <citation type="submission" date="2016-02" db="EMBL/GenBank/DDBJ databases">
        <title>Draft genome sequence of five rapidly growing Mycobacterium species.</title>
        <authorList>
            <person name="Katahira K."/>
            <person name="Gotou Y."/>
            <person name="Iida K."/>
            <person name="Ogura Y."/>
            <person name="Hayashi T."/>
        </authorList>
    </citation>
    <scope>NUCLEOTIDE SEQUENCE [LARGE SCALE GENOMIC DNA]</scope>
    <source>
        <strain evidence="5">JCM6362</strain>
    </source>
</reference>
<evidence type="ECO:0000313" key="4">
    <source>
        <dbReference type="EMBL" id="GAT16228.1"/>
    </source>
</evidence>
<dbReference type="STRING" id="1797.RMCT_3197"/>
<protein>
    <submittedName>
        <fullName evidence="4">Putative oxygenase</fullName>
    </submittedName>
</protein>
<comment type="similarity">
    <text evidence="1">Belongs to the non-flavoprotein flavin reductase family.</text>
</comment>
<dbReference type="Proteomes" id="UP000069654">
    <property type="component" value="Unassembled WGS sequence"/>
</dbReference>
<dbReference type="AlphaFoldDB" id="A0A100XH18"/>
<gene>
    <name evidence="4" type="ORF">RMCT_3197</name>
</gene>